<proteinExistence type="inferred from homology"/>
<organism evidence="17 18">
    <name type="scientific">Anaerofilum hominis</name>
    <dbReference type="NCBI Taxonomy" id="2763016"/>
    <lineage>
        <taxon>Bacteria</taxon>
        <taxon>Bacillati</taxon>
        <taxon>Bacillota</taxon>
        <taxon>Clostridia</taxon>
        <taxon>Eubacteriales</taxon>
        <taxon>Oscillospiraceae</taxon>
        <taxon>Anaerofilum</taxon>
    </lineage>
</organism>
<protein>
    <submittedName>
        <fullName evidence="17">UDP-N-acetylglucosamine diphosphorylase</fullName>
    </submittedName>
</protein>
<gene>
    <name evidence="17" type="ORF">H8S23_05935</name>
</gene>
<keyword evidence="13" id="KW-0961">Cell wall biogenesis/degradation</keyword>
<keyword evidence="10" id="KW-0133">Cell shape</keyword>
<dbReference type="GO" id="GO:0003977">
    <property type="term" value="F:UDP-N-acetylglucosamine diphosphorylase activity"/>
    <property type="evidence" value="ECO:0007669"/>
    <property type="project" value="UniProtKB-EC"/>
</dbReference>
<comment type="caution">
    <text evidence="17">The sequence shown here is derived from an EMBL/GenBank/DDBJ whole genome shotgun (WGS) entry which is preliminary data.</text>
</comment>
<comment type="similarity">
    <text evidence="4">In the N-terminal section; belongs to the N-acetylglucosamine-1-phosphate uridyltransferase family.</text>
</comment>
<evidence type="ECO:0000256" key="8">
    <source>
        <dbReference type="ARBA" id="ARBA00022723"/>
    </source>
</evidence>
<accession>A0A923I8G0</accession>
<evidence type="ECO:0000256" key="13">
    <source>
        <dbReference type="ARBA" id="ARBA00023316"/>
    </source>
</evidence>
<dbReference type="RefSeq" id="WP_186887413.1">
    <property type="nucleotide sequence ID" value="NZ_JACONZ010000002.1"/>
</dbReference>
<dbReference type="Gene3D" id="2.160.10.10">
    <property type="entry name" value="Hexapeptide repeat proteins"/>
    <property type="match status" value="1"/>
</dbReference>
<dbReference type="GO" id="GO:0005737">
    <property type="term" value="C:cytoplasm"/>
    <property type="evidence" value="ECO:0007669"/>
    <property type="project" value="UniProtKB-SubCell"/>
</dbReference>
<evidence type="ECO:0000256" key="6">
    <source>
        <dbReference type="ARBA" id="ARBA00022679"/>
    </source>
</evidence>
<dbReference type="InterPro" id="IPR001451">
    <property type="entry name" value="Hexapep"/>
</dbReference>
<evidence type="ECO:0000256" key="1">
    <source>
        <dbReference type="ARBA" id="ARBA00001946"/>
    </source>
</evidence>
<dbReference type="InterPro" id="IPR011004">
    <property type="entry name" value="Trimer_LpxA-like_sf"/>
</dbReference>
<dbReference type="InterPro" id="IPR038009">
    <property type="entry name" value="GlmU_C_LbH"/>
</dbReference>
<dbReference type="AlphaFoldDB" id="A0A923I8G0"/>
<evidence type="ECO:0000256" key="4">
    <source>
        <dbReference type="ARBA" id="ARBA00007947"/>
    </source>
</evidence>
<name>A0A923I8G0_9FIRM</name>
<dbReference type="Proteomes" id="UP000659630">
    <property type="component" value="Unassembled WGS sequence"/>
</dbReference>
<dbReference type="SUPFAM" id="SSF51161">
    <property type="entry name" value="Trimeric LpxA-like enzymes"/>
    <property type="match status" value="1"/>
</dbReference>
<keyword evidence="8" id="KW-0479">Metal-binding</keyword>
<dbReference type="CDD" id="cd03353">
    <property type="entry name" value="LbH_GlmU_C"/>
    <property type="match status" value="1"/>
</dbReference>
<evidence type="ECO:0000313" key="17">
    <source>
        <dbReference type="EMBL" id="MBC5581039.1"/>
    </source>
</evidence>
<keyword evidence="6" id="KW-0808">Transferase</keyword>
<keyword evidence="11" id="KW-0573">Peptidoglycan synthesis</keyword>
<dbReference type="GO" id="GO:0019134">
    <property type="term" value="F:glucosamine-1-phosphate N-acetyltransferase activity"/>
    <property type="evidence" value="ECO:0007669"/>
    <property type="project" value="UniProtKB-EC"/>
</dbReference>
<evidence type="ECO:0000256" key="16">
    <source>
        <dbReference type="ARBA" id="ARBA00049628"/>
    </source>
</evidence>
<sequence>MSEKTGSARSRYEAARAAFDAAFERHLDAGVEFVSKDGVCIDPEVEIAPGVLILPGTILRGKTVIGPGSVIGPNSLLEDAVVGENVTFNASQGRQCRIGDGATIGPWVQLRPDSVIGKNVHIGDFVEIKNATIGEGTAVAHLTYIGDADVGKYCNFGCGVVVVNYDGEVKSRTTIGDYCFIGCNTNLVAPVRVGDGAYTAAGSTITQDVPAQALGIARARQVNKEDWAAPKLAAYIQKKQRLEAAAREMKDGQ</sequence>
<keyword evidence="12" id="KW-0012">Acyltransferase</keyword>
<evidence type="ECO:0000256" key="9">
    <source>
        <dbReference type="ARBA" id="ARBA00022842"/>
    </source>
</evidence>
<comment type="catalytic activity">
    <reaction evidence="15">
        <text>N-acetyl-alpha-D-glucosamine 1-phosphate + UTP + H(+) = UDP-N-acetyl-alpha-D-glucosamine + diphosphate</text>
        <dbReference type="Rhea" id="RHEA:13509"/>
        <dbReference type="ChEBI" id="CHEBI:15378"/>
        <dbReference type="ChEBI" id="CHEBI:33019"/>
        <dbReference type="ChEBI" id="CHEBI:46398"/>
        <dbReference type="ChEBI" id="CHEBI:57705"/>
        <dbReference type="ChEBI" id="CHEBI:57776"/>
        <dbReference type="EC" id="2.7.7.23"/>
    </reaction>
</comment>
<evidence type="ECO:0000256" key="10">
    <source>
        <dbReference type="ARBA" id="ARBA00022960"/>
    </source>
</evidence>
<evidence type="ECO:0000256" key="7">
    <source>
        <dbReference type="ARBA" id="ARBA00022695"/>
    </source>
</evidence>
<evidence type="ECO:0000256" key="3">
    <source>
        <dbReference type="ARBA" id="ARBA00007707"/>
    </source>
</evidence>
<dbReference type="EMBL" id="JACONZ010000002">
    <property type="protein sequence ID" value="MBC5581039.1"/>
    <property type="molecule type" value="Genomic_DNA"/>
</dbReference>
<evidence type="ECO:0000256" key="11">
    <source>
        <dbReference type="ARBA" id="ARBA00022984"/>
    </source>
</evidence>
<evidence type="ECO:0000256" key="2">
    <source>
        <dbReference type="ARBA" id="ARBA00004496"/>
    </source>
</evidence>
<comment type="similarity">
    <text evidence="3">In the C-terminal section; belongs to the transferase hexapeptide repeat family.</text>
</comment>
<dbReference type="InterPro" id="IPR050065">
    <property type="entry name" value="GlmU-like"/>
</dbReference>
<dbReference type="GO" id="GO:0006048">
    <property type="term" value="P:UDP-N-acetylglucosamine biosynthetic process"/>
    <property type="evidence" value="ECO:0007669"/>
    <property type="project" value="InterPro"/>
</dbReference>
<keyword evidence="9" id="KW-0460">Magnesium</keyword>
<reference evidence="17" key="1">
    <citation type="submission" date="2020-08" db="EMBL/GenBank/DDBJ databases">
        <title>Genome public.</title>
        <authorList>
            <person name="Liu C."/>
            <person name="Sun Q."/>
        </authorList>
    </citation>
    <scope>NUCLEOTIDE SEQUENCE</scope>
    <source>
        <strain evidence="17">BX8</strain>
    </source>
</reference>
<dbReference type="PANTHER" id="PTHR43584">
    <property type="entry name" value="NUCLEOTIDYL TRANSFERASE"/>
    <property type="match status" value="1"/>
</dbReference>
<keyword evidence="5" id="KW-0963">Cytoplasm</keyword>
<keyword evidence="7" id="KW-0548">Nucleotidyltransferase</keyword>
<keyword evidence="18" id="KW-1185">Reference proteome</keyword>
<evidence type="ECO:0000256" key="14">
    <source>
        <dbReference type="ARBA" id="ARBA00048247"/>
    </source>
</evidence>
<comment type="cofactor">
    <cofactor evidence="1">
        <name>Mg(2+)</name>
        <dbReference type="ChEBI" id="CHEBI:18420"/>
    </cofactor>
</comment>
<dbReference type="GO" id="GO:0046872">
    <property type="term" value="F:metal ion binding"/>
    <property type="evidence" value="ECO:0007669"/>
    <property type="project" value="UniProtKB-KW"/>
</dbReference>
<dbReference type="PANTHER" id="PTHR43584:SF3">
    <property type="entry name" value="BIFUNCTIONAL PROTEIN GLMU"/>
    <property type="match status" value="1"/>
</dbReference>
<dbReference type="Pfam" id="PF00132">
    <property type="entry name" value="Hexapep"/>
    <property type="match status" value="3"/>
</dbReference>
<comment type="subcellular location">
    <subcellularLocation>
        <location evidence="2">Cytoplasm</location>
    </subcellularLocation>
</comment>
<dbReference type="GO" id="GO:0008360">
    <property type="term" value="P:regulation of cell shape"/>
    <property type="evidence" value="ECO:0007669"/>
    <property type="project" value="UniProtKB-KW"/>
</dbReference>
<evidence type="ECO:0000256" key="5">
    <source>
        <dbReference type="ARBA" id="ARBA00022490"/>
    </source>
</evidence>
<comment type="function">
    <text evidence="16">Catalyzes the last two sequential reactions in the de novo biosynthetic pathway for UDP-N-acetylglucosamine (UDP-GlcNAc). The C-terminal domain catalyzes the transfer of acetyl group from acetyl coenzyme A to glucosamine-1-phosphate (GlcN-1-P) to produce N-acetylglucosamine-1-phosphate (GlcNAc-1-P), which is converted into UDP-GlcNAc by the transfer of uridine 5-monophosphate (from uridine 5-triphosphate), a reaction catalyzed by the N-terminal domain.</text>
</comment>
<evidence type="ECO:0000256" key="15">
    <source>
        <dbReference type="ARBA" id="ARBA00048493"/>
    </source>
</evidence>
<evidence type="ECO:0000256" key="12">
    <source>
        <dbReference type="ARBA" id="ARBA00023315"/>
    </source>
</evidence>
<comment type="catalytic activity">
    <reaction evidence="14">
        <text>alpha-D-glucosamine 1-phosphate + acetyl-CoA = N-acetyl-alpha-D-glucosamine 1-phosphate + CoA + H(+)</text>
        <dbReference type="Rhea" id="RHEA:13725"/>
        <dbReference type="ChEBI" id="CHEBI:15378"/>
        <dbReference type="ChEBI" id="CHEBI:57287"/>
        <dbReference type="ChEBI" id="CHEBI:57288"/>
        <dbReference type="ChEBI" id="CHEBI:57776"/>
        <dbReference type="ChEBI" id="CHEBI:58516"/>
        <dbReference type="EC" id="2.3.1.157"/>
    </reaction>
</comment>
<dbReference type="GO" id="GO:0071555">
    <property type="term" value="P:cell wall organization"/>
    <property type="evidence" value="ECO:0007669"/>
    <property type="project" value="UniProtKB-KW"/>
</dbReference>
<evidence type="ECO:0000313" key="18">
    <source>
        <dbReference type="Proteomes" id="UP000659630"/>
    </source>
</evidence>
<dbReference type="GO" id="GO:0009252">
    <property type="term" value="P:peptidoglycan biosynthetic process"/>
    <property type="evidence" value="ECO:0007669"/>
    <property type="project" value="UniProtKB-KW"/>
</dbReference>